<dbReference type="Proteomes" id="UP000504607">
    <property type="component" value="Chromosome 3"/>
</dbReference>
<dbReference type="GO" id="GO:0006869">
    <property type="term" value="P:lipid transport"/>
    <property type="evidence" value="ECO:0007669"/>
    <property type="project" value="InterPro"/>
</dbReference>
<evidence type="ECO:0000313" key="8">
    <source>
        <dbReference type="RefSeq" id="XP_019704716.1"/>
    </source>
</evidence>
<keyword evidence="4" id="KW-0732">Signal</keyword>
<accession>A0A1D5AIV2</accession>
<dbReference type="OrthoDB" id="665742at2759"/>
<dbReference type="GO" id="GO:0008289">
    <property type="term" value="F:lipid binding"/>
    <property type="evidence" value="ECO:0007669"/>
    <property type="project" value="UniProtKB-KW"/>
</dbReference>
<dbReference type="PANTHER" id="PTHR33214">
    <property type="entry name" value="BIFUNCTIONAL INHIBITOR/LIPID-TRANSFER PROTEIN/SEED STORAGE 2S ALBUMIN SUPERFAMILY PROTEIN"/>
    <property type="match status" value="1"/>
</dbReference>
<feature type="domain" description="Bifunctional inhibitor/plant lipid transfer protein/seed storage helical" evidence="5">
    <location>
        <begin position="29"/>
        <end position="94"/>
    </location>
</feature>
<dbReference type="SUPFAM" id="SSF47699">
    <property type="entry name" value="Bifunctional inhibitor/lipid-transfer protein/seed storage 2S albumin"/>
    <property type="match status" value="1"/>
</dbReference>
<dbReference type="KEGG" id="egu:109505632"/>
<feature type="chain" id="PRO_5044556638" evidence="4">
    <location>
        <begin position="27"/>
        <end position="94"/>
    </location>
</feature>
<dbReference type="Gene3D" id="1.10.110.10">
    <property type="entry name" value="Plant lipid-transfer and hydrophobic proteins"/>
    <property type="match status" value="1"/>
</dbReference>
<dbReference type="Pfam" id="PF14368">
    <property type="entry name" value="LTP_2"/>
    <property type="match status" value="1"/>
</dbReference>
<dbReference type="CDD" id="cd01959">
    <property type="entry name" value="nsLTP2"/>
    <property type="match status" value="1"/>
</dbReference>
<evidence type="ECO:0000256" key="4">
    <source>
        <dbReference type="SAM" id="SignalP"/>
    </source>
</evidence>
<dbReference type="EMBL" id="KT381253">
    <property type="protein sequence ID" value="AOC88978.1"/>
    <property type="molecule type" value="mRNA"/>
</dbReference>
<reference evidence="6" key="1">
    <citation type="submission" date="2015-08" db="EMBL/GenBank/DDBJ databases">
        <title>Discovery, identification and sequence characterization of non-specific lipid transfer protein (nsLTPs) in oil palm.</title>
        <authorList>
            <person name="Ismail M.F."/>
            <person name="Namasivayam P."/>
            <person name="Shaharuddin N.A."/>
            <person name="Low L.E.T."/>
        </authorList>
    </citation>
    <scope>NUCLEOTIDE SEQUENCE</scope>
</reference>
<comment type="similarity">
    <text evidence="1">Belongs to the plant LTP family. B11E subfamily.</text>
</comment>
<dbReference type="RefSeq" id="XP_019704716.1">
    <property type="nucleotide sequence ID" value="XM_019849157.2"/>
</dbReference>
<dbReference type="SMART" id="SM00499">
    <property type="entry name" value="AAI"/>
    <property type="match status" value="1"/>
</dbReference>
<evidence type="ECO:0000259" key="5">
    <source>
        <dbReference type="SMART" id="SM00499"/>
    </source>
</evidence>
<dbReference type="InterPro" id="IPR033872">
    <property type="entry name" value="nsLTP2"/>
</dbReference>
<feature type="signal peptide" evidence="4">
    <location>
        <begin position="1"/>
        <end position="26"/>
    </location>
</feature>
<dbReference type="InterPro" id="IPR016140">
    <property type="entry name" value="Bifunc_inhib/LTP/seed_store"/>
</dbReference>
<proteinExistence type="evidence at transcript level"/>
<evidence type="ECO:0000313" key="6">
    <source>
        <dbReference type="EMBL" id="AOC88978.1"/>
    </source>
</evidence>
<dbReference type="PANTHER" id="PTHR33214:SF69">
    <property type="entry name" value="BIFUNCTIONAL INHIBITOR_LIPID-TRANSFER PROTEIN_SEED STORAGE 2S ALBUMIN SUPERFAMILY PROTEIN"/>
    <property type="match status" value="1"/>
</dbReference>
<sequence length="94" mass="9773">MKASFLFLSMVLLFGLLLSQAPTAVSVTCNPSSLSACASSILNGSPPSSACCAKLKSQKPCLCQYKKNPSFSGYVNSSNARKMISACGVSIPKC</sequence>
<evidence type="ECO:0000256" key="1">
    <source>
        <dbReference type="ARBA" id="ARBA00009707"/>
    </source>
</evidence>
<dbReference type="AlphaFoldDB" id="A0A1D5AIV2"/>
<evidence type="ECO:0000256" key="2">
    <source>
        <dbReference type="ARBA" id="ARBA00022448"/>
    </source>
</evidence>
<protein>
    <submittedName>
        <fullName evidence="8">Non-specific lipid-transfer protein 2</fullName>
    </submittedName>
    <submittedName>
        <fullName evidence="6">Type 2 nonspecific lipid transfer protein LTP205</fullName>
    </submittedName>
</protein>
<keyword evidence="2" id="KW-0813">Transport</keyword>
<reference evidence="8" key="2">
    <citation type="submission" date="2025-04" db="UniProtKB">
        <authorList>
            <consortium name="RefSeq"/>
        </authorList>
    </citation>
    <scope>IDENTIFICATION</scope>
</reference>
<keyword evidence="3" id="KW-0446">Lipid-binding</keyword>
<dbReference type="InterPro" id="IPR036312">
    <property type="entry name" value="Bifun_inhib/LTP/seed_sf"/>
</dbReference>
<gene>
    <name evidence="8" type="primary">LOC109505632</name>
</gene>
<evidence type="ECO:0000256" key="3">
    <source>
        <dbReference type="ARBA" id="ARBA00023121"/>
    </source>
</evidence>
<keyword evidence="7" id="KW-1185">Reference proteome</keyword>
<organism evidence="6">
    <name type="scientific">Elaeis guineensis var. tenera</name>
    <name type="common">Oil palm</name>
    <dbReference type="NCBI Taxonomy" id="51953"/>
    <lineage>
        <taxon>Eukaryota</taxon>
        <taxon>Viridiplantae</taxon>
        <taxon>Streptophyta</taxon>
        <taxon>Embryophyta</taxon>
        <taxon>Tracheophyta</taxon>
        <taxon>Spermatophyta</taxon>
        <taxon>Magnoliopsida</taxon>
        <taxon>Liliopsida</taxon>
        <taxon>Arecaceae</taxon>
        <taxon>Arecoideae</taxon>
        <taxon>Cocoseae</taxon>
        <taxon>Elaeidinae</taxon>
        <taxon>Elaeis</taxon>
    </lineage>
</organism>
<evidence type="ECO:0000313" key="7">
    <source>
        <dbReference type="Proteomes" id="UP000504607"/>
    </source>
</evidence>
<name>A0A1D5AIV2_ELAGV</name>
<dbReference type="GeneID" id="109505632"/>